<accession>A0ABR7ND22</accession>
<protein>
    <recommendedName>
        <fullName evidence="8">ABC transporter type IV</fullName>
    </recommendedName>
</protein>
<gene>
    <name evidence="6" type="ORF">H8716_14640</name>
</gene>
<evidence type="ECO:0000256" key="1">
    <source>
        <dbReference type="ARBA" id="ARBA00004141"/>
    </source>
</evidence>
<sequence>MKNFMKCGICGWCLELLWTSLHSLLRRDYKLIGHSSIWMFPIYGMAAVIGPLSTKLKNRNMALRGLIYMNGIFSMEYLTGSLLKKKNMCPWDYSDAPLNLRGVIRLDYAPVWFVTGLFFEKVLKP</sequence>
<evidence type="ECO:0008006" key="8">
    <source>
        <dbReference type="Google" id="ProtNLM"/>
    </source>
</evidence>
<dbReference type="PANTHER" id="PTHR31746">
    <property type="entry name" value="TRANSMEMBRANE PROTEIN 229 FAMILY MEMBER"/>
    <property type="match status" value="1"/>
</dbReference>
<evidence type="ECO:0000313" key="6">
    <source>
        <dbReference type="EMBL" id="MBC8574296.1"/>
    </source>
</evidence>
<keyword evidence="3 5" id="KW-1133">Transmembrane helix</keyword>
<comment type="caution">
    <text evidence="6">The sequence shown here is derived from an EMBL/GenBank/DDBJ whole genome shotgun (WGS) entry which is preliminary data.</text>
</comment>
<evidence type="ECO:0000256" key="5">
    <source>
        <dbReference type="SAM" id="Phobius"/>
    </source>
</evidence>
<proteinExistence type="predicted"/>
<keyword evidence="4 5" id="KW-0472">Membrane</keyword>
<evidence type="ECO:0000256" key="2">
    <source>
        <dbReference type="ARBA" id="ARBA00022692"/>
    </source>
</evidence>
<dbReference type="RefSeq" id="WP_249309788.1">
    <property type="nucleotide sequence ID" value="NZ_JACRSZ010000018.1"/>
</dbReference>
<dbReference type="Pfam" id="PF06541">
    <property type="entry name" value="ABC_trans_CmpB"/>
    <property type="match status" value="1"/>
</dbReference>
<dbReference type="EMBL" id="JACRSZ010000018">
    <property type="protein sequence ID" value="MBC8574296.1"/>
    <property type="molecule type" value="Genomic_DNA"/>
</dbReference>
<comment type="subcellular location">
    <subcellularLocation>
        <location evidence="1">Membrane</location>
        <topology evidence="1">Multi-pass membrane protein</topology>
    </subcellularLocation>
</comment>
<dbReference type="Proteomes" id="UP000657421">
    <property type="component" value="Unassembled WGS sequence"/>
</dbReference>
<keyword evidence="2 5" id="KW-0812">Transmembrane</keyword>
<dbReference type="PANTHER" id="PTHR31746:SF2">
    <property type="entry name" value="TRANSMEMBRANE PROTEIN 229A"/>
    <property type="match status" value="1"/>
</dbReference>
<organism evidence="6 7">
    <name type="scientific">Jingyaoa shaoxingensis</name>
    <dbReference type="NCBI Taxonomy" id="2763671"/>
    <lineage>
        <taxon>Bacteria</taxon>
        <taxon>Bacillati</taxon>
        <taxon>Bacillota</taxon>
        <taxon>Clostridia</taxon>
        <taxon>Lachnospirales</taxon>
        <taxon>Lachnospiraceae</taxon>
        <taxon>Jingyaoa</taxon>
    </lineage>
</organism>
<reference evidence="6 7" key="1">
    <citation type="submission" date="2020-08" db="EMBL/GenBank/DDBJ databases">
        <title>Genome public.</title>
        <authorList>
            <person name="Liu C."/>
            <person name="Sun Q."/>
        </authorList>
    </citation>
    <scope>NUCLEOTIDE SEQUENCE [LARGE SCALE GENOMIC DNA]</scope>
    <source>
        <strain evidence="6 7">NSJ-46</strain>
    </source>
</reference>
<evidence type="ECO:0000256" key="3">
    <source>
        <dbReference type="ARBA" id="ARBA00022989"/>
    </source>
</evidence>
<feature type="transmembrane region" description="Helical" evidence="5">
    <location>
        <begin position="36"/>
        <end position="54"/>
    </location>
</feature>
<evidence type="ECO:0000256" key="4">
    <source>
        <dbReference type="ARBA" id="ARBA00023136"/>
    </source>
</evidence>
<name>A0ABR7ND22_9FIRM</name>
<keyword evidence="7" id="KW-1185">Reference proteome</keyword>
<dbReference type="InterPro" id="IPR010540">
    <property type="entry name" value="CmpB_TMEM229"/>
</dbReference>
<evidence type="ECO:0000313" key="7">
    <source>
        <dbReference type="Proteomes" id="UP000657421"/>
    </source>
</evidence>